<evidence type="ECO:0000259" key="1">
    <source>
        <dbReference type="Pfam" id="PF00149"/>
    </source>
</evidence>
<feature type="domain" description="Calcineurin-like phosphoesterase" evidence="1">
    <location>
        <begin position="1"/>
        <end position="194"/>
    </location>
</feature>
<dbReference type="AlphaFoldDB" id="A0A915SKP5"/>
<dbReference type="InterPro" id="IPR029052">
    <property type="entry name" value="Metallo-depent_PP-like"/>
</dbReference>
<evidence type="ECO:0000313" key="2">
    <source>
        <dbReference type="EMBL" id="BBL45481.1"/>
    </source>
</evidence>
<dbReference type="KEGG" id="naer:MJ1_0314"/>
<dbReference type="GeneID" id="74568265"/>
<dbReference type="EMBL" id="AP019769">
    <property type="protein sequence ID" value="BBL45481.1"/>
    <property type="molecule type" value="Genomic_DNA"/>
</dbReference>
<gene>
    <name evidence="2" type="ORF">MJ1_0314</name>
</gene>
<dbReference type="RefSeq" id="WP_258393511.1">
    <property type="nucleotide sequence ID" value="NZ_AP019769.1"/>
</dbReference>
<name>A0A915SKP5_9ARCH</name>
<dbReference type="Pfam" id="PF00149">
    <property type="entry name" value="Metallophos"/>
    <property type="match status" value="1"/>
</dbReference>
<keyword evidence="3" id="KW-1185">Reference proteome</keyword>
<dbReference type="Gene3D" id="3.60.21.10">
    <property type="match status" value="1"/>
</dbReference>
<dbReference type="SUPFAM" id="SSF56300">
    <property type="entry name" value="Metallo-dependent phosphatases"/>
    <property type="match status" value="1"/>
</dbReference>
<reference evidence="3" key="1">
    <citation type="journal article" date="2022" name="Int. J. Syst. Evol. Microbiol.">
        <title>Nanobdella aerobiophila gen. nov., sp. nov., a thermoacidophilic, obligate ectosymbiotic archaeon, and proposal of Nanobdellaceae fam. nov., Nanobdellales ord. nov. and Nanobdellia class. nov.</title>
        <authorList>
            <person name="Kato S."/>
            <person name="Ogasawara A."/>
            <person name="Itoh T."/>
            <person name="Sakai H.D."/>
            <person name="Shimizu M."/>
            <person name="Yuki M."/>
            <person name="Kaneko M."/>
            <person name="Takashina T."/>
            <person name="Ohkuma M."/>
        </authorList>
    </citation>
    <scope>NUCLEOTIDE SEQUENCE [LARGE SCALE GENOMIC DNA]</scope>
    <source>
        <strain evidence="3">MJ1</strain>
    </source>
</reference>
<proteinExistence type="predicted"/>
<protein>
    <submittedName>
        <fullName evidence="2">Metallophosphoesterase</fullName>
    </submittedName>
</protein>
<accession>A0A915SKP5</accession>
<dbReference type="Proteomes" id="UP001055553">
    <property type="component" value="Chromosome"/>
</dbReference>
<dbReference type="GO" id="GO:0016787">
    <property type="term" value="F:hydrolase activity"/>
    <property type="evidence" value="ECO:0007669"/>
    <property type="project" value="InterPro"/>
</dbReference>
<evidence type="ECO:0000313" key="3">
    <source>
        <dbReference type="Proteomes" id="UP001055553"/>
    </source>
</evidence>
<dbReference type="CDD" id="cd00838">
    <property type="entry name" value="MPP_superfamily"/>
    <property type="match status" value="1"/>
</dbReference>
<organism evidence="2 3">
    <name type="scientific">Nanobdella aerobiophila</name>
    <dbReference type="NCBI Taxonomy" id="2586965"/>
    <lineage>
        <taxon>Archaea</taxon>
        <taxon>Nanobdellota</taxon>
        <taxon>Nanobdellia</taxon>
        <taxon>Nanobdellales</taxon>
        <taxon>Nanobdellaceae</taxon>
        <taxon>Nanobdella</taxon>
    </lineage>
</organism>
<dbReference type="InterPro" id="IPR004843">
    <property type="entry name" value="Calcineurin-like_PHP"/>
</dbReference>
<sequence>MKILVSSDLHLPYNMKEIYDSINKIDENIDIIILAGDIIDNKQHIYLKKIYYMLNQKFNNKKIFSTFGNNEASFLLDDKNYKDYYKKEYNSFIWLDYDFYDLGDYYIVGFEGFPDRTWKLSNISEIKKYYISKLRSIFEKLDKKIIVFSHYGLSRDTVLGDPGPLWALYSPDIQNLIEEYSDKIIIGFHGHVHQAANIRAKLNNTEIYNVAFPIHKRFLIFEV</sequence>